<feature type="transmembrane region" description="Helical" evidence="1">
    <location>
        <begin position="568"/>
        <end position="588"/>
    </location>
</feature>
<feature type="transmembrane region" description="Helical" evidence="1">
    <location>
        <begin position="459"/>
        <end position="480"/>
    </location>
</feature>
<keyword evidence="1" id="KW-1133">Transmembrane helix</keyword>
<dbReference type="EMBL" id="CAJOBE010000150">
    <property type="protein sequence ID" value="CAF3581731.1"/>
    <property type="molecule type" value="Genomic_DNA"/>
</dbReference>
<feature type="transmembrane region" description="Helical" evidence="1">
    <location>
        <begin position="486"/>
        <end position="505"/>
    </location>
</feature>
<dbReference type="Proteomes" id="UP000663889">
    <property type="component" value="Unassembled WGS sequence"/>
</dbReference>
<sequence length="602" mass="70864">MNVLHYSLSLSACPKCHLFICKHTSLADLDLSVTEQQQQQEQSISEDNNTQVSTENNLENSYQQRLLHGTNFYIFPSTTNDNYRHSWTTFGTNSIASTNTFHNLSSNNETICENIPFANENIINSLLPPTINQIVRTQSEKFDKKFQKSIYLTKSFSFSTSNNRSLSLVPSIKHNDHLLTKSHSYSNRSLLIIIILILSFLITNTIDIVLLYIYYHTNYIYIISFTSTIILCDMILWINNLIQLNTVPSYLLLIPFSIRPYLLYELVELFTIMFDKYYNRQILNSSSSSSSSTTFETNISHRTDSSMIHHLSLYKRKKQKLFHYLTLFYAIHTGFLTFFNIYFWSNNFQQSTKSLLNMNYFIPQWISNNDYLSSTSMTNTIPSYSSIAHWQIFDNEHKHLARRTMSSDWTQYLFSSFNLMSIHLPSSPTFILTSIFYYLIINYSLLSTFLILERFSFNIILSILSRLFLIITRIYTFIFLFHFNNWLLTMIFFIVHLTLMITRLFHRSKFKHKQNTMFLQMIFSLITHYSIDDITINALISLENLSIFLYCLYLETFSFNHNELTLRLIIFISILISLQIIGFIFDILSKNILYRTKTITIV</sequence>
<accession>A0A814F395</accession>
<keyword evidence="1" id="KW-0472">Membrane</keyword>
<feature type="transmembrane region" description="Helical" evidence="1">
    <location>
        <begin position="190"/>
        <end position="213"/>
    </location>
</feature>
<feature type="transmembrane region" description="Helical" evidence="1">
    <location>
        <begin position="321"/>
        <end position="344"/>
    </location>
</feature>
<dbReference type="AlphaFoldDB" id="A0A814F395"/>
<evidence type="ECO:0000313" key="2">
    <source>
        <dbReference type="EMBL" id="CAF0976035.1"/>
    </source>
</evidence>
<name>A0A814F395_9BILA</name>
<dbReference type="EMBL" id="CAJNOU010000373">
    <property type="protein sequence ID" value="CAF0976035.1"/>
    <property type="molecule type" value="Genomic_DNA"/>
</dbReference>
<feature type="transmembrane region" description="Helical" evidence="1">
    <location>
        <begin position="430"/>
        <end position="452"/>
    </location>
</feature>
<evidence type="ECO:0000313" key="4">
    <source>
        <dbReference type="Proteomes" id="UP000663889"/>
    </source>
</evidence>
<comment type="caution">
    <text evidence="2">The sequence shown here is derived from an EMBL/GenBank/DDBJ whole genome shotgun (WGS) entry which is preliminary data.</text>
</comment>
<reference evidence="2" key="1">
    <citation type="submission" date="2021-02" db="EMBL/GenBank/DDBJ databases">
        <authorList>
            <person name="Nowell W R."/>
        </authorList>
    </citation>
    <scope>NUCLEOTIDE SEQUENCE</scope>
</reference>
<feature type="transmembrane region" description="Helical" evidence="1">
    <location>
        <begin position="517"/>
        <end position="540"/>
    </location>
</feature>
<proteinExistence type="predicted"/>
<keyword evidence="1" id="KW-0812">Transmembrane</keyword>
<evidence type="ECO:0000313" key="3">
    <source>
        <dbReference type="EMBL" id="CAF3581731.1"/>
    </source>
</evidence>
<gene>
    <name evidence="3" type="ORF">FNK824_LOCUS2465</name>
    <name evidence="2" type="ORF">SEV965_LOCUS9504</name>
</gene>
<evidence type="ECO:0000256" key="1">
    <source>
        <dbReference type="SAM" id="Phobius"/>
    </source>
</evidence>
<organism evidence="2 4">
    <name type="scientific">Rotaria sordida</name>
    <dbReference type="NCBI Taxonomy" id="392033"/>
    <lineage>
        <taxon>Eukaryota</taxon>
        <taxon>Metazoa</taxon>
        <taxon>Spiralia</taxon>
        <taxon>Gnathifera</taxon>
        <taxon>Rotifera</taxon>
        <taxon>Eurotatoria</taxon>
        <taxon>Bdelloidea</taxon>
        <taxon>Philodinida</taxon>
        <taxon>Philodinidae</taxon>
        <taxon>Rotaria</taxon>
    </lineage>
</organism>
<feature type="transmembrane region" description="Helical" evidence="1">
    <location>
        <begin position="219"/>
        <end position="238"/>
    </location>
</feature>
<dbReference type="Proteomes" id="UP000663874">
    <property type="component" value="Unassembled WGS sequence"/>
</dbReference>
<protein>
    <submittedName>
        <fullName evidence="2">Uncharacterized protein</fullName>
    </submittedName>
</protein>